<accession>A0A0D3GQZ3</accession>
<dbReference type="AlphaFoldDB" id="A0A0D3GQZ3"/>
<evidence type="ECO:0000313" key="2">
    <source>
        <dbReference type="Proteomes" id="UP000026960"/>
    </source>
</evidence>
<name>A0A0D3GQZ3_9ORYZ</name>
<evidence type="ECO:0000313" key="1">
    <source>
        <dbReference type="EnsemblPlants" id="OBART07G14330.1"/>
    </source>
</evidence>
<keyword evidence="2" id="KW-1185">Reference proteome</keyword>
<dbReference type="HOGENOM" id="CLU_158906_0_0_1"/>
<reference evidence="1" key="2">
    <citation type="submission" date="2015-03" db="UniProtKB">
        <authorList>
            <consortium name="EnsemblPlants"/>
        </authorList>
    </citation>
    <scope>IDENTIFICATION</scope>
</reference>
<dbReference type="PaxDb" id="65489-OBART07G14330.1"/>
<dbReference type="Gramene" id="OBART07G14330.1">
    <property type="protein sequence ID" value="OBART07G14330.1"/>
    <property type="gene ID" value="OBART07G14330"/>
</dbReference>
<dbReference type="Proteomes" id="UP000026960">
    <property type="component" value="Chromosome 7"/>
</dbReference>
<proteinExistence type="predicted"/>
<organism evidence="1">
    <name type="scientific">Oryza barthii</name>
    <dbReference type="NCBI Taxonomy" id="65489"/>
    <lineage>
        <taxon>Eukaryota</taxon>
        <taxon>Viridiplantae</taxon>
        <taxon>Streptophyta</taxon>
        <taxon>Embryophyta</taxon>
        <taxon>Tracheophyta</taxon>
        <taxon>Spermatophyta</taxon>
        <taxon>Magnoliopsida</taxon>
        <taxon>Liliopsida</taxon>
        <taxon>Poales</taxon>
        <taxon>Poaceae</taxon>
        <taxon>BOP clade</taxon>
        <taxon>Oryzoideae</taxon>
        <taxon>Oryzeae</taxon>
        <taxon>Oryzinae</taxon>
        <taxon>Oryza</taxon>
    </lineage>
</organism>
<reference evidence="1" key="1">
    <citation type="journal article" date="2009" name="Rice">
        <title>De Novo Next Generation Sequencing of Plant Genomes.</title>
        <authorList>
            <person name="Rounsley S."/>
            <person name="Marri P.R."/>
            <person name="Yu Y."/>
            <person name="He R."/>
            <person name="Sisneros N."/>
            <person name="Goicoechea J.L."/>
            <person name="Lee S.J."/>
            <person name="Angelova A."/>
            <person name="Kudrna D."/>
            <person name="Luo M."/>
            <person name="Affourtit J."/>
            <person name="Desany B."/>
            <person name="Knight J."/>
            <person name="Niazi F."/>
            <person name="Egholm M."/>
            <person name="Wing R.A."/>
        </authorList>
    </citation>
    <scope>NUCLEOTIDE SEQUENCE [LARGE SCALE GENOMIC DNA]</scope>
    <source>
        <strain evidence="1">cv. IRGC 105608</strain>
    </source>
</reference>
<protein>
    <submittedName>
        <fullName evidence="1">Uncharacterized protein</fullName>
    </submittedName>
</protein>
<sequence>MGKGLADPLTAFSHICSTHDSGRRKRKESMLEVKGRRLHCLLLPLLTIADAIFLTEADGRPITTIFLAIPFAATAVPSFLQPPDHRIRWL</sequence>
<dbReference type="EnsemblPlants" id="OBART07G14330.1">
    <property type="protein sequence ID" value="OBART07G14330.1"/>
    <property type="gene ID" value="OBART07G14330"/>
</dbReference>